<dbReference type="AlphaFoldDB" id="A0A699VFF5"/>
<protein>
    <submittedName>
        <fullName evidence="2">Uncharacterized protein</fullName>
    </submittedName>
</protein>
<evidence type="ECO:0000313" key="2">
    <source>
        <dbReference type="EMBL" id="GFD32141.1"/>
    </source>
</evidence>
<feature type="compositionally biased region" description="Pro residues" evidence="1">
    <location>
        <begin position="51"/>
        <end position="65"/>
    </location>
</feature>
<evidence type="ECO:0000256" key="1">
    <source>
        <dbReference type="SAM" id="MobiDB-lite"/>
    </source>
</evidence>
<feature type="region of interest" description="Disordered" evidence="1">
    <location>
        <begin position="35"/>
        <end position="65"/>
    </location>
</feature>
<organism evidence="2">
    <name type="scientific">Tanacetum cinerariifolium</name>
    <name type="common">Dalmatian daisy</name>
    <name type="synonym">Chrysanthemum cinerariifolium</name>
    <dbReference type="NCBI Taxonomy" id="118510"/>
    <lineage>
        <taxon>Eukaryota</taxon>
        <taxon>Viridiplantae</taxon>
        <taxon>Streptophyta</taxon>
        <taxon>Embryophyta</taxon>
        <taxon>Tracheophyta</taxon>
        <taxon>Spermatophyta</taxon>
        <taxon>Magnoliopsida</taxon>
        <taxon>eudicotyledons</taxon>
        <taxon>Gunneridae</taxon>
        <taxon>Pentapetalae</taxon>
        <taxon>asterids</taxon>
        <taxon>campanulids</taxon>
        <taxon>Asterales</taxon>
        <taxon>Asteraceae</taxon>
        <taxon>Asteroideae</taxon>
        <taxon>Anthemideae</taxon>
        <taxon>Anthemidinae</taxon>
        <taxon>Tanacetum</taxon>
    </lineage>
</organism>
<accession>A0A699VFF5</accession>
<feature type="non-terminal residue" evidence="2">
    <location>
        <position position="65"/>
    </location>
</feature>
<comment type="caution">
    <text evidence="2">The sequence shown here is derived from an EMBL/GenBank/DDBJ whole genome shotgun (WGS) entry which is preliminary data.</text>
</comment>
<proteinExistence type="predicted"/>
<dbReference type="EMBL" id="BKCJ011421016">
    <property type="protein sequence ID" value="GFD32141.1"/>
    <property type="molecule type" value="Genomic_DNA"/>
</dbReference>
<reference evidence="2" key="1">
    <citation type="journal article" date="2019" name="Sci. Rep.">
        <title>Draft genome of Tanacetum cinerariifolium, the natural source of mosquito coil.</title>
        <authorList>
            <person name="Yamashiro T."/>
            <person name="Shiraishi A."/>
            <person name="Satake H."/>
            <person name="Nakayama K."/>
        </authorList>
    </citation>
    <scope>NUCLEOTIDE SEQUENCE</scope>
</reference>
<sequence>VGKGFSRVETPLFESMLAVGDVAEDVKAHVPAQGDAVQEHVAEEVATDAVPPTPTSPSPSSPVIP</sequence>
<name>A0A699VFF5_TANCI</name>
<gene>
    <name evidence="2" type="ORF">Tci_904110</name>
</gene>
<feature type="non-terminal residue" evidence="2">
    <location>
        <position position="1"/>
    </location>
</feature>